<dbReference type="OrthoDB" id="9983043at2759"/>
<protein>
    <submittedName>
        <fullName evidence="2">Uncharacterized protein</fullName>
    </submittedName>
</protein>
<comment type="caution">
    <text evidence="2">The sequence shown here is derived from an EMBL/GenBank/DDBJ whole genome shotgun (WGS) entry which is preliminary data.</text>
</comment>
<keyword evidence="1" id="KW-1133">Transmembrane helix</keyword>
<dbReference type="EMBL" id="CAKKLH010000135">
    <property type="protein sequence ID" value="CAH0104324.1"/>
    <property type="molecule type" value="Genomic_DNA"/>
</dbReference>
<feature type="transmembrane region" description="Helical" evidence="1">
    <location>
        <begin position="49"/>
        <end position="68"/>
    </location>
</feature>
<reference evidence="2" key="1">
    <citation type="submission" date="2021-11" db="EMBL/GenBank/DDBJ databases">
        <authorList>
            <person name="Schell T."/>
        </authorList>
    </citation>
    <scope>NUCLEOTIDE SEQUENCE</scope>
    <source>
        <strain evidence="2">M5</strain>
    </source>
</reference>
<accession>A0A8J2WJC4</accession>
<evidence type="ECO:0000256" key="1">
    <source>
        <dbReference type="SAM" id="Phobius"/>
    </source>
</evidence>
<evidence type="ECO:0000313" key="2">
    <source>
        <dbReference type="EMBL" id="CAH0104324.1"/>
    </source>
</evidence>
<organism evidence="2 3">
    <name type="scientific">Daphnia galeata</name>
    <dbReference type="NCBI Taxonomy" id="27404"/>
    <lineage>
        <taxon>Eukaryota</taxon>
        <taxon>Metazoa</taxon>
        <taxon>Ecdysozoa</taxon>
        <taxon>Arthropoda</taxon>
        <taxon>Crustacea</taxon>
        <taxon>Branchiopoda</taxon>
        <taxon>Diplostraca</taxon>
        <taxon>Cladocera</taxon>
        <taxon>Anomopoda</taxon>
        <taxon>Daphniidae</taxon>
        <taxon>Daphnia</taxon>
    </lineage>
</organism>
<dbReference type="Proteomes" id="UP000789390">
    <property type="component" value="Unassembled WGS sequence"/>
</dbReference>
<dbReference type="AlphaFoldDB" id="A0A8J2WJC4"/>
<proteinExistence type="predicted"/>
<keyword evidence="1" id="KW-0472">Membrane</keyword>
<gene>
    <name evidence="2" type="ORF">DGAL_LOCUS7092</name>
</gene>
<keyword evidence="3" id="KW-1185">Reference proteome</keyword>
<name>A0A8J2WJC4_9CRUS</name>
<keyword evidence="1" id="KW-0812">Transmembrane</keyword>
<sequence>MYFIRAIYYDQEVIIDQRIVAGLRLGESAQEAPSEKGIRDFRRVQSDKVLLAAGVITAAIFVIQPNAFADILRELHNRIGAYPLEVAVVSSLLVGHLDPIVTDAITVK</sequence>
<evidence type="ECO:0000313" key="3">
    <source>
        <dbReference type="Proteomes" id="UP000789390"/>
    </source>
</evidence>